<reference evidence="1 2" key="1">
    <citation type="journal article" date="2008" name="Int. J. Syst. Evol. Microbiol.">
        <title>Bizionia argentinensis sp. nov., isolated from surface marine water in Antarctica.</title>
        <authorList>
            <person name="Bercovich A."/>
            <person name="Vazquez S.C."/>
            <person name="Yankilevich P."/>
            <person name="Coria S.H."/>
            <person name="Foti M."/>
            <person name="Hernandez E."/>
            <person name="Vidal A."/>
            <person name="Ruberto L."/>
            <person name="Melo C."/>
            <person name="Marenssi S."/>
            <person name="Criscuolo M."/>
            <person name="Memoli M."/>
            <person name="Arguelles M."/>
            <person name="Mac Cormack W.P."/>
        </authorList>
    </citation>
    <scope>NUCLEOTIDE SEQUENCE [LARGE SCALE GENOMIC DNA]</scope>
    <source>
        <strain evidence="1 2">JUB59</strain>
    </source>
</reference>
<accession>G2EHN8</accession>
<proteinExistence type="predicted"/>
<dbReference type="eggNOG" id="ENOG50336MC">
    <property type="taxonomic scope" value="Bacteria"/>
</dbReference>
<comment type="caution">
    <text evidence="1">The sequence shown here is derived from an EMBL/GenBank/DDBJ whole genome shotgun (WGS) entry which is preliminary data.</text>
</comment>
<dbReference type="AlphaFoldDB" id="G2EHN8"/>
<dbReference type="STRING" id="1046627.BZARG_2651"/>
<evidence type="ECO:0000313" key="1">
    <source>
        <dbReference type="EMBL" id="EGV42023.1"/>
    </source>
</evidence>
<dbReference type="EMBL" id="AFXZ01000070">
    <property type="protein sequence ID" value="EGV42023.1"/>
    <property type="molecule type" value="Genomic_DNA"/>
</dbReference>
<evidence type="ECO:0000313" key="2">
    <source>
        <dbReference type="Proteomes" id="UP000003730"/>
    </source>
</evidence>
<dbReference type="RefSeq" id="WP_008639887.1">
    <property type="nucleotide sequence ID" value="NZ_AFXZ01000070.1"/>
</dbReference>
<sequence>MKYRSLIFLIGCTIIFAGCDGRNRLHKTPKEVLQESKLLDSFSENTNYIPEEYTEIETDTILNNGFRVHIKTFSDMENSFLELTETESVNEKTRFREFKSDVTVFKDDAEIFHKTIDKAFFANQNESHELDLNLMTLLMVDVNQLPDASSNQLEEAQIEFYYLHTKRDYKLQYLLRIQPNGEFILSNFEN</sequence>
<dbReference type="Proteomes" id="UP000003730">
    <property type="component" value="Unassembled WGS sequence"/>
</dbReference>
<protein>
    <recommendedName>
        <fullName evidence="3">DUF4738 domain-containing protein</fullName>
    </recommendedName>
</protein>
<dbReference type="OrthoDB" id="1441026at2"/>
<dbReference type="PROSITE" id="PS51257">
    <property type="entry name" value="PROKAR_LIPOPROTEIN"/>
    <property type="match status" value="1"/>
</dbReference>
<gene>
    <name evidence="1" type="ORF">BZARG_2651</name>
</gene>
<organism evidence="1 2">
    <name type="scientific">Bizionia argentinensis JUB59</name>
    <dbReference type="NCBI Taxonomy" id="1046627"/>
    <lineage>
        <taxon>Bacteria</taxon>
        <taxon>Pseudomonadati</taxon>
        <taxon>Bacteroidota</taxon>
        <taxon>Flavobacteriia</taxon>
        <taxon>Flavobacteriales</taxon>
        <taxon>Flavobacteriaceae</taxon>
        <taxon>Bizionia</taxon>
    </lineage>
</organism>
<keyword evidence="2" id="KW-1185">Reference proteome</keyword>
<name>G2EHN8_9FLAO</name>
<evidence type="ECO:0008006" key="3">
    <source>
        <dbReference type="Google" id="ProtNLM"/>
    </source>
</evidence>